<feature type="domain" description="Tumour necrosis factor receptor 13C TALL-1 binding" evidence="3">
    <location>
        <begin position="91"/>
        <end position="120"/>
    </location>
</feature>
<dbReference type="InterPro" id="IPR022338">
    <property type="entry name" value="TNFR_13C"/>
</dbReference>
<keyword evidence="2" id="KW-1133">Transmembrane helix</keyword>
<dbReference type="Pfam" id="PF09256">
    <property type="entry name" value="BaffR-Tall_bind"/>
    <property type="match status" value="1"/>
</dbReference>
<dbReference type="PRINTS" id="PR01964">
    <property type="entry name" value="TNFACTORR13C"/>
</dbReference>
<dbReference type="AlphaFoldDB" id="A0A9J7FKK9"/>
<dbReference type="GeneID" id="100762567"/>
<dbReference type="InterPro" id="IPR015336">
    <property type="entry name" value="TNFR_13C_TALL-1-bd"/>
</dbReference>
<keyword evidence="4" id="KW-1185">Reference proteome</keyword>
<evidence type="ECO:0000256" key="1">
    <source>
        <dbReference type="SAM" id="MobiDB-lite"/>
    </source>
</evidence>
<feature type="region of interest" description="Disordered" evidence="1">
    <location>
        <begin position="210"/>
        <end position="251"/>
    </location>
</feature>
<keyword evidence="2" id="KW-0472">Membrane</keyword>
<organism evidence="4 5">
    <name type="scientific">Cricetulus griseus</name>
    <name type="common">Chinese hamster</name>
    <name type="synonym">Cricetulus barabensis griseus</name>
    <dbReference type="NCBI Taxonomy" id="10029"/>
    <lineage>
        <taxon>Eukaryota</taxon>
        <taxon>Metazoa</taxon>
        <taxon>Chordata</taxon>
        <taxon>Craniata</taxon>
        <taxon>Vertebrata</taxon>
        <taxon>Euteleostomi</taxon>
        <taxon>Mammalia</taxon>
        <taxon>Eutheria</taxon>
        <taxon>Euarchontoglires</taxon>
        <taxon>Glires</taxon>
        <taxon>Rodentia</taxon>
        <taxon>Myomorpha</taxon>
        <taxon>Muroidea</taxon>
        <taxon>Cricetidae</taxon>
        <taxon>Cricetinae</taxon>
        <taxon>Cricetulus</taxon>
    </lineage>
</organism>
<dbReference type="GO" id="GO:0033209">
    <property type="term" value="P:tumor necrosis factor-mediated signaling pathway"/>
    <property type="evidence" value="ECO:0007669"/>
    <property type="project" value="InterPro"/>
</dbReference>
<dbReference type="RefSeq" id="XP_027259916.1">
    <property type="nucleotide sequence ID" value="XM_027404115.2"/>
</dbReference>
<accession>A0A9J7FKK9</accession>
<dbReference type="GO" id="GO:0031296">
    <property type="term" value="P:B cell costimulation"/>
    <property type="evidence" value="ECO:0007669"/>
    <property type="project" value="TreeGrafter"/>
</dbReference>
<sequence length="251" mass="26656">MLSCLSAVTVEWFNAGTTGERGLGFQARLQLHPSGPTPAGKGGAEDAASGFHSRLEGHRADSELCPTCVRWDMGARKREAKSRRSRDSPMTTPCVQTLCFDPLVRHCVACNLLRTPDPLHASSHAPGTALQPQESVGTGPGPDTTLPLPGLLFGAPALLGLMLALALVALVTWRWWQQRRMASPGTPDGVQEESLDNVFVSSSETLHASAPIWPTPKEDVDTTLPGHSIPVPATELGSTELVTTKTAGPEE</sequence>
<reference evidence="4" key="1">
    <citation type="journal article" date="2018" name="Biotechnol. Bioeng.">
        <title>A reference genome of the Chinese hamster based on a hybrid assembly strategy.</title>
        <authorList>
            <person name="Rupp O."/>
            <person name="MacDonald M.L."/>
            <person name="Li S."/>
            <person name="Dhiman H."/>
            <person name="Polson S."/>
            <person name="Griep S."/>
            <person name="Heffner K."/>
            <person name="Hernandez I."/>
            <person name="Brinkrolf K."/>
            <person name="Jadhav V."/>
            <person name="Samoudi M."/>
            <person name="Hao H."/>
            <person name="Kingham B."/>
            <person name="Goesmann A."/>
            <person name="Betenbaugh M.J."/>
            <person name="Lewis N.E."/>
            <person name="Borth N."/>
            <person name="Lee K.H."/>
        </authorList>
    </citation>
    <scope>NUCLEOTIDE SEQUENCE [LARGE SCALE GENOMIC DNA]</scope>
    <source>
        <strain evidence="4">17A/GY</strain>
    </source>
</reference>
<dbReference type="KEGG" id="cge:100762567"/>
<dbReference type="GO" id="GO:0042102">
    <property type="term" value="P:positive regulation of T cell proliferation"/>
    <property type="evidence" value="ECO:0007669"/>
    <property type="project" value="TreeGrafter"/>
</dbReference>
<dbReference type="GO" id="GO:0030890">
    <property type="term" value="P:positive regulation of B cell proliferation"/>
    <property type="evidence" value="ECO:0007669"/>
    <property type="project" value="TreeGrafter"/>
</dbReference>
<feature type="compositionally biased region" description="Polar residues" evidence="1">
    <location>
        <begin position="236"/>
        <end position="251"/>
    </location>
</feature>
<dbReference type="GO" id="GO:0009897">
    <property type="term" value="C:external side of plasma membrane"/>
    <property type="evidence" value="ECO:0007669"/>
    <property type="project" value="TreeGrafter"/>
</dbReference>
<dbReference type="PANTHER" id="PTHR20437">
    <property type="entry name" value="TUMOR NECROSIS FACTOR RECEPTOR SUBFAMILY MEMBER 13/17"/>
    <property type="match status" value="1"/>
</dbReference>
<protein>
    <submittedName>
        <fullName evidence="5">Tumor necrosis factor receptor superfamily member 13C</fullName>
    </submittedName>
</protein>
<dbReference type="CTD" id="115650"/>
<dbReference type="PANTHER" id="PTHR20437:SF2">
    <property type="entry name" value="TUMOR NECROSIS FACTOR RECEPTOR SUPERFAMILY MEMBER 13C"/>
    <property type="match status" value="1"/>
</dbReference>
<evidence type="ECO:0000256" key="2">
    <source>
        <dbReference type="SAM" id="Phobius"/>
    </source>
</evidence>
<feature type="region of interest" description="Disordered" evidence="1">
    <location>
        <begin position="32"/>
        <end position="51"/>
    </location>
</feature>
<dbReference type="OrthoDB" id="9392810at2759"/>
<keyword evidence="5" id="KW-0675">Receptor</keyword>
<feature type="transmembrane region" description="Helical" evidence="2">
    <location>
        <begin position="151"/>
        <end position="173"/>
    </location>
</feature>
<reference evidence="4" key="2">
    <citation type="journal article" date="2020" name="Biotechnol. Bioeng.">
        <title>Chromosome-scale scaffolds for the Chinese hamster reference genome assembly to facilitate the study of the CHO epigenome.</title>
        <authorList>
            <person name="Hilliard W."/>
            <person name="MacDonald M."/>
            <person name="Lee K.H."/>
        </authorList>
    </citation>
    <scope>NUCLEOTIDE SEQUENCE [LARGE SCALE GENOMIC DNA]</scope>
    <source>
        <strain evidence="4">17A/GY</strain>
    </source>
</reference>
<evidence type="ECO:0000313" key="5">
    <source>
        <dbReference type="RefSeq" id="XP_027259916.1"/>
    </source>
</evidence>
<keyword evidence="2" id="KW-0812">Transmembrane</keyword>
<dbReference type="GO" id="GO:0031295">
    <property type="term" value="P:T cell costimulation"/>
    <property type="evidence" value="ECO:0007669"/>
    <property type="project" value="TreeGrafter"/>
</dbReference>
<dbReference type="SUPFAM" id="SSF57586">
    <property type="entry name" value="TNF receptor-like"/>
    <property type="match status" value="1"/>
</dbReference>
<evidence type="ECO:0000313" key="4">
    <source>
        <dbReference type="Proteomes" id="UP001108280"/>
    </source>
</evidence>
<feature type="region of interest" description="Disordered" evidence="1">
    <location>
        <begin position="123"/>
        <end position="143"/>
    </location>
</feature>
<dbReference type="RefSeq" id="XP_003512388.2">
    <property type="nucleotide sequence ID" value="XM_003512340.4"/>
</dbReference>
<dbReference type="GO" id="GO:0038023">
    <property type="term" value="F:signaling receptor activity"/>
    <property type="evidence" value="ECO:0007669"/>
    <property type="project" value="InterPro"/>
</dbReference>
<reference evidence="5" key="3">
    <citation type="submission" date="2025-08" db="UniProtKB">
        <authorList>
            <consortium name="RefSeq"/>
        </authorList>
    </citation>
    <scope>IDENTIFICATION</scope>
    <source>
        <strain evidence="5">17A/GY</strain>
        <tissue evidence="5">Liver</tissue>
    </source>
</reference>
<name>A0A9J7FKK9_CRIGR</name>
<dbReference type="Proteomes" id="UP001108280">
    <property type="component" value="Chromosome 2"/>
</dbReference>
<gene>
    <name evidence="5" type="primary">Tnfrsf13c</name>
</gene>
<proteinExistence type="predicted"/>
<dbReference type="InterPro" id="IPR043521">
    <property type="entry name" value="TNFR_13C/17"/>
</dbReference>
<evidence type="ECO:0000259" key="3">
    <source>
        <dbReference type="Pfam" id="PF09256"/>
    </source>
</evidence>